<dbReference type="RefSeq" id="WP_075518656.1">
    <property type="nucleotide sequence ID" value="NZ_FPLD01000164.1"/>
</dbReference>
<evidence type="ECO:0000313" key="2">
    <source>
        <dbReference type="Proteomes" id="UP000183794"/>
    </source>
</evidence>
<protein>
    <submittedName>
        <fullName evidence="1">Uncharacterized protein</fullName>
    </submittedName>
</protein>
<organism evidence="1 2">
    <name type="scientific">Moritella viscosa</name>
    <dbReference type="NCBI Taxonomy" id="80854"/>
    <lineage>
        <taxon>Bacteria</taxon>
        <taxon>Pseudomonadati</taxon>
        <taxon>Pseudomonadota</taxon>
        <taxon>Gammaproteobacteria</taxon>
        <taxon>Alteromonadales</taxon>
        <taxon>Moritellaceae</taxon>
        <taxon>Moritella</taxon>
    </lineage>
</organism>
<reference evidence="1 2" key="1">
    <citation type="submission" date="2016-11" db="EMBL/GenBank/DDBJ databases">
        <authorList>
            <person name="Jaros S."/>
            <person name="Januszkiewicz K."/>
            <person name="Wedrychowicz H."/>
        </authorList>
    </citation>
    <scope>NUCLEOTIDE SEQUENCE [LARGE SCALE GENOMIC DNA]</scope>
    <source>
        <strain evidence="1">NVI 5450</strain>
    </source>
</reference>
<accession>A0A1L0ARJ6</accession>
<sequence>MPNTFDLNKMNHALYVANVDNVQLDKDGYKCAQSVADEGFSVMGKFCWEHGRLPDKDFGTINKGEILGMLIDDMSDEVLQKIN</sequence>
<proteinExistence type="predicted"/>
<evidence type="ECO:0000313" key="1">
    <source>
        <dbReference type="EMBL" id="SGZ20286.1"/>
    </source>
</evidence>
<dbReference type="Proteomes" id="UP000183794">
    <property type="component" value="Unassembled WGS sequence"/>
</dbReference>
<dbReference type="EMBL" id="FPLD01000164">
    <property type="protein sequence ID" value="SGZ20286.1"/>
    <property type="molecule type" value="Genomic_DNA"/>
</dbReference>
<gene>
    <name evidence="1" type="ORF">NVI5450_4852</name>
</gene>
<dbReference type="AlphaFoldDB" id="A0A1L0ARJ6"/>
<name>A0A1L0ARJ6_9GAMM</name>